<dbReference type="GO" id="GO:0016020">
    <property type="term" value="C:membrane"/>
    <property type="evidence" value="ECO:0007669"/>
    <property type="project" value="UniProtKB-SubCell"/>
</dbReference>
<feature type="transmembrane region" description="Helical" evidence="6">
    <location>
        <begin position="186"/>
        <end position="209"/>
    </location>
</feature>
<keyword evidence="5 6" id="KW-0472">Membrane</keyword>
<dbReference type="Pfam" id="PF02118">
    <property type="entry name" value="Srg"/>
    <property type="match status" value="1"/>
</dbReference>
<accession>A0A8R1DL63</accession>
<evidence type="ECO:0000256" key="4">
    <source>
        <dbReference type="ARBA" id="ARBA00022989"/>
    </source>
</evidence>
<feature type="transmembrane region" description="Helical" evidence="6">
    <location>
        <begin position="146"/>
        <end position="166"/>
    </location>
</feature>
<dbReference type="InterPro" id="IPR051119">
    <property type="entry name" value="Nematode_SR-like"/>
</dbReference>
<protein>
    <recommendedName>
        <fullName evidence="6">Serpentine receptor class gamma</fullName>
    </recommendedName>
</protein>
<dbReference type="GO" id="GO:0003676">
    <property type="term" value="F:nucleic acid binding"/>
    <property type="evidence" value="ECO:0007669"/>
    <property type="project" value="InterPro"/>
</dbReference>
<comment type="caution">
    <text evidence="6">Lacks conserved residue(s) required for the propagation of feature annotation.</text>
</comment>
<name>A0A8R1DL63_CAEJA</name>
<evidence type="ECO:0000256" key="1">
    <source>
        <dbReference type="ARBA" id="ARBA00004141"/>
    </source>
</evidence>
<sequence length="348" mass="40253">MESQSIRTCELTQHTVSGQIFIYILQLAYALPISIIYLAVILSILKRHKVEKMFSDAYFKIYVLDGFVSLIVVVLDFGLTRPLIYVNPLCHIFAAEFPEPTYVLTPYLFLFNYFQFAKIFSISLLSANRFTCVAYPVWHKLFWKAYTNRVILISMLLPALFTWHLAISRTTFDYFNGEAILGYVKVVPFVKTTVFKLVVSLAAFIFILVTNIKTFKLTRQLKNKMKGLEYSLTLSTVIITAVFVVYIIIQEDGASPHTEKYTQDWCKAHLLAFIKKDRWPVSCPDLNPLDFSILRVLQNIVCARPHSSLEAFREDFCRRMGQIEYLRATVESYPRRLRSVIAAKKGRI</sequence>
<evidence type="ECO:0000313" key="8">
    <source>
        <dbReference type="Proteomes" id="UP000005237"/>
    </source>
</evidence>
<dbReference type="InterPro" id="IPR036397">
    <property type="entry name" value="RNaseH_sf"/>
</dbReference>
<dbReference type="PANTHER" id="PTHR31627:SF35">
    <property type="entry name" value="SERPENTINE RECEPTOR CLASS GAMMA"/>
    <property type="match status" value="1"/>
</dbReference>
<dbReference type="PRINTS" id="PR00698">
    <property type="entry name" value="TMPROTEINSRG"/>
</dbReference>
<dbReference type="Proteomes" id="UP000005237">
    <property type="component" value="Unassembled WGS sequence"/>
</dbReference>
<dbReference type="GO" id="GO:0004888">
    <property type="term" value="F:transmembrane signaling receptor activity"/>
    <property type="evidence" value="ECO:0007669"/>
    <property type="project" value="InterPro"/>
</dbReference>
<feature type="transmembrane region" description="Helical" evidence="6">
    <location>
        <begin position="57"/>
        <end position="79"/>
    </location>
</feature>
<dbReference type="GO" id="GO:0007606">
    <property type="term" value="P:sensory perception of chemical stimulus"/>
    <property type="evidence" value="ECO:0007669"/>
    <property type="project" value="UniProtKB-UniRule"/>
</dbReference>
<dbReference type="Gene3D" id="3.30.420.10">
    <property type="entry name" value="Ribonuclease H-like superfamily/Ribonuclease H"/>
    <property type="match status" value="1"/>
</dbReference>
<evidence type="ECO:0000256" key="2">
    <source>
        <dbReference type="ARBA" id="ARBA00005692"/>
    </source>
</evidence>
<keyword evidence="3 6" id="KW-0812">Transmembrane</keyword>
<evidence type="ECO:0000256" key="6">
    <source>
        <dbReference type="RuleBase" id="RU280813"/>
    </source>
</evidence>
<comment type="similarity">
    <text evidence="2 6">Belongs to the nematode receptor-like protein srg family.</text>
</comment>
<keyword evidence="8" id="KW-1185">Reference proteome</keyword>
<dbReference type="EnsemblMetazoa" id="CJA05773b.1">
    <property type="protein sequence ID" value="CJA05773b.1"/>
    <property type="gene ID" value="WBGene00124977"/>
</dbReference>
<comment type="subcellular location">
    <subcellularLocation>
        <location evidence="1">Membrane</location>
        <topology evidence="1">Multi-pass membrane protein</topology>
    </subcellularLocation>
</comment>
<keyword evidence="4 6" id="KW-1133">Transmembrane helix</keyword>
<feature type="transmembrane region" description="Helical" evidence="6">
    <location>
        <begin position="20"/>
        <end position="45"/>
    </location>
</feature>
<organism evidence="7 8">
    <name type="scientific">Caenorhabditis japonica</name>
    <dbReference type="NCBI Taxonomy" id="281687"/>
    <lineage>
        <taxon>Eukaryota</taxon>
        <taxon>Metazoa</taxon>
        <taxon>Ecdysozoa</taxon>
        <taxon>Nematoda</taxon>
        <taxon>Chromadorea</taxon>
        <taxon>Rhabditida</taxon>
        <taxon>Rhabditina</taxon>
        <taxon>Rhabditomorpha</taxon>
        <taxon>Rhabditoidea</taxon>
        <taxon>Rhabditidae</taxon>
        <taxon>Peloderinae</taxon>
        <taxon>Caenorhabditis</taxon>
    </lineage>
</organism>
<dbReference type="InterPro" id="IPR000609">
    <property type="entry name" value="7TM_GPCR_serpentine_rcpt_Srg"/>
</dbReference>
<proteinExistence type="inferred from homology"/>
<evidence type="ECO:0000256" key="5">
    <source>
        <dbReference type="ARBA" id="ARBA00023136"/>
    </source>
</evidence>
<dbReference type="PANTHER" id="PTHR31627">
    <property type="entry name" value="SERPENTINE RECEPTOR CLASS GAMMA-RELATED"/>
    <property type="match status" value="1"/>
</dbReference>
<evidence type="ECO:0000313" key="7">
    <source>
        <dbReference type="EnsemblMetazoa" id="CJA05773b.1"/>
    </source>
</evidence>
<feature type="transmembrane region" description="Helical" evidence="6">
    <location>
        <begin position="230"/>
        <end position="249"/>
    </location>
</feature>
<evidence type="ECO:0000256" key="3">
    <source>
        <dbReference type="ARBA" id="ARBA00022692"/>
    </source>
</evidence>
<feature type="transmembrane region" description="Helical" evidence="6">
    <location>
        <begin position="107"/>
        <end position="125"/>
    </location>
</feature>
<reference evidence="8" key="1">
    <citation type="submission" date="2010-08" db="EMBL/GenBank/DDBJ databases">
        <authorList>
            <consortium name="Caenorhabditis japonica Sequencing Consortium"/>
            <person name="Wilson R.K."/>
        </authorList>
    </citation>
    <scope>NUCLEOTIDE SEQUENCE [LARGE SCALE GENOMIC DNA]</scope>
    <source>
        <strain evidence="8">DF5081</strain>
    </source>
</reference>
<reference evidence="7" key="2">
    <citation type="submission" date="2022-06" db="UniProtKB">
        <authorList>
            <consortium name="EnsemblMetazoa"/>
        </authorList>
    </citation>
    <scope>IDENTIFICATION</scope>
    <source>
        <strain evidence="7">DF5081</strain>
    </source>
</reference>
<dbReference type="AlphaFoldDB" id="A0A8R1DL63"/>